<feature type="transmembrane region" description="Helical" evidence="1">
    <location>
        <begin position="12"/>
        <end position="32"/>
    </location>
</feature>
<proteinExistence type="predicted"/>
<feature type="transmembrane region" description="Helical" evidence="1">
    <location>
        <begin position="526"/>
        <end position="545"/>
    </location>
</feature>
<sequence length="682" mass="80637">MKRFNKRFLHYFFRDYFFATICVIVISVGWPLSLIEWPEKYGKEDLQLPKGYDSDKFFPDGTTDRLLTFVQLTDIHLGFDLRTKIKFERYLSNHLPIINPNFHVVTGDITDGINRTQHEEDWVLYEQMLAKYHITKDVWFDVQGNHDMYGVLKRTDEDNYYYKHTIHHEKLKDWPQAYKFSYKAPFGTYDFLALNTLFDPVPEDPYGLFGIDSTEILDRVEDLINTMKTNQTFIISHYPIQTNLYTHKTSKTKKTMRHILRDERVFGYLGGHLHHYENNMHKFDSKIRILHSCAKALKSRFYKIFSIDNDLVNFVGTRLGEWPKILPTNPKNALFISKNEPLDRIRKSTHIRALIYQNPARSTIKSVKVKIDGKTIGNMTRPKEDSVHPLWVLSWDPKKYEEQDLHVIKYIIYFQDDNKKPLQKEHKFSVVGKQQYIELKLNRDFNLRTDWNRSRKPIFWIGYGMILVRLFLFSKILISLFSKTFLSEFQNELLQTLDEDKYNLLKAVILHFKVTFWRHSQLSNRYWGCLCVLAVFSVALPSMIFKVANNKAWVVIWVFGGCVEGRCSEYAKSYIFGIIFTYIVLLPAIELIVDLEIANKTIAPEYMTIRYIAFRSLVHIIVFIIGYTDIIESYKFKIGPTGYLLSIGHIYVGLFLLMLSSYLLIKWYKKIKRKNNQPLISL</sequence>
<dbReference type="Pfam" id="PF00149">
    <property type="entry name" value="Metallophos"/>
    <property type="match status" value="1"/>
</dbReference>
<keyword evidence="1" id="KW-0472">Membrane</keyword>
<feature type="transmembrane region" description="Helical" evidence="1">
    <location>
        <begin position="458"/>
        <end position="478"/>
    </location>
</feature>
<evidence type="ECO:0000313" key="5">
    <source>
        <dbReference type="Proteomes" id="UP001150062"/>
    </source>
</evidence>
<dbReference type="EMBL" id="JAOAOG010000182">
    <property type="protein sequence ID" value="KAJ6242073.1"/>
    <property type="molecule type" value="Genomic_DNA"/>
</dbReference>
<evidence type="ECO:0000313" key="4">
    <source>
        <dbReference type="EMBL" id="KAJ6242073.1"/>
    </source>
</evidence>
<evidence type="ECO:0000259" key="3">
    <source>
        <dbReference type="Pfam" id="PF24384"/>
    </source>
</evidence>
<evidence type="ECO:0000259" key="2">
    <source>
        <dbReference type="Pfam" id="PF00149"/>
    </source>
</evidence>
<keyword evidence="1 4" id="KW-0812">Transmembrane</keyword>
<feature type="domain" description="Calcineurin-like phosphoesterase" evidence="2">
    <location>
        <begin position="68"/>
        <end position="276"/>
    </location>
</feature>
<dbReference type="PANTHER" id="PTHR14795:SF0">
    <property type="entry name" value="TRANSMEMBRANE PROTEIN 62"/>
    <property type="match status" value="1"/>
</dbReference>
<dbReference type="InterPro" id="IPR029052">
    <property type="entry name" value="Metallo-depent_PP-like"/>
</dbReference>
<feature type="transmembrane region" description="Helical" evidence="1">
    <location>
        <begin position="643"/>
        <end position="665"/>
    </location>
</feature>
<reference evidence="4" key="1">
    <citation type="submission" date="2022-08" db="EMBL/GenBank/DDBJ databases">
        <title>Novel sulfate-reducing endosymbionts in the free-living metamonad Anaeramoeba.</title>
        <authorList>
            <person name="Jerlstrom-Hultqvist J."/>
            <person name="Cepicka I."/>
            <person name="Gallot-Lavallee L."/>
            <person name="Salas-Leiva D."/>
            <person name="Curtis B.A."/>
            <person name="Zahonova K."/>
            <person name="Pipaliya S."/>
            <person name="Dacks J."/>
            <person name="Roger A.J."/>
        </authorList>
    </citation>
    <scope>NUCLEOTIDE SEQUENCE</scope>
    <source>
        <strain evidence="4">Schooner1</strain>
    </source>
</reference>
<organism evidence="4 5">
    <name type="scientific">Anaeramoeba flamelloides</name>
    <dbReference type="NCBI Taxonomy" id="1746091"/>
    <lineage>
        <taxon>Eukaryota</taxon>
        <taxon>Metamonada</taxon>
        <taxon>Anaeramoebidae</taxon>
        <taxon>Anaeramoeba</taxon>
    </lineage>
</organism>
<dbReference type="Proteomes" id="UP001150062">
    <property type="component" value="Unassembled WGS sequence"/>
</dbReference>
<keyword evidence="5" id="KW-1185">Reference proteome</keyword>
<accession>A0ABQ8YBX1</accession>
<feature type="transmembrane region" description="Helical" evidence="1">
    <location>
        <begin position="613"/>
        <end position="631"/>
    </location>
</feature>
<dbReference type="InterPro" id="IPR056229">
    <property type="entry name" value="Ig_TMM62"/>
</dbReference>
<name>A0ABQ8YBX1_9EUKA</name>
<dbReference type="SUPFAM" id="SSF56300">
    <property type="entry name" value="Metallo-dependent phosphatases"/>
    <property type="match status" value="1"/>
</dbReference>
<dbReference type="PANTHER" id="PTHR14795">
    <property type="entry name" value="HELICASE RELATED"/>
    <property type="match status" value="1"/>
</dbReference>
<protein>
    <submittedName>
        <fullName evidence="4">Transmembrane protein</fullName>
    </submittedName>
</protein>
<dbReference type="Pfam" id="PF24384">
    <property type="entry name" value="Ig_TMM62"/>
    <property type="match status" value="1"/>
</dbReference>
<dbReference type="InterPro" id="IPR004843">
    <property type="entry name" value="Calcineurin-like_PHP"/>
</dbReference>
<keyword evidence="1" id="KW-1133">Transmembrane helix</keyword>
<feature type="domain" description="TMEM62 Ig-like" evidence="3">
    <location>
        <begin position="321"/>
        <end position="433"/>
    </location>
</feature>
<gene>
    <name evidence="4" type="ORF">M0813_22845</name>
</gene>
<feature type="transmembrane region" description="Helical" evidence="1">
    <location>
        <begin position="574"/>
        <end position="593"/>
    </location>
</feature>
<evidence type="ECO:0000256" key="1">
    <source>
        <dbReference type="SAM" id="Phobius"/>
    </source>
</evidence>
<comment type="caution">
    <text evidence="4">The sequence shown here is derived from an EMBL/GenBank/DDBJ whole genome shotgun (WGS) entry which is preliminary data.</text>
</comment>
<dbReference type="Gene3D" id="3.60.21.10">
    <property type="match status" value="1"/>
</dbReference>